<name>A0A078AAY3_STYLE</name>
<comment type="similarity">
    <text evidence="4">Belongs to the copper transporter (Ctr) (TC 1.A.56) family. SLC31A subfamily.</text>
</comment>
<dbReference type="GO" id="GO:0016020">
    <property type="term" value="C:membrane"/>
    <property type="evidence" value="ECO:0007669"/>
    <property type="project" value="UniProtKB-SubCell"/>
</dbReference>
<keyword evidence="3 4" id="KW-0472">Membrane</keyword>
<feature type="transmembrane region" description="Helical" evidence="4">
    <location>
        <begin position="74"/>
        <end position="93"/>
    </location>
</feature>
<dbReference type="InterPro" id="IPR007274">
    <property type="entry name" value="Cop_transporter"/>
</dbReference>
<keyword evidence="4" id="KW-0187">Copper transport</keyword>
<protein>
    <recommendedName>
        <fullName evidence="4">Copper transport protein</fullName>
    </recommendedName>
</protein>
<sequence>MVIYRKQWRLLSCTGSNFYNGIFSRVLQLLEIQYSSQAICASKSVSETQQNNVDNFRLIEYEEDNLSIPPKIKLVLGFIYLVSCVISYLLLLLAFQLDFGIFLAILCGYTIGYTIFGFKRRRSYIYLYNPKSDKCQFEIEI</sequence>
<comment type="subcellular location">
    <subcellularLocation>
        <location evidence="4">Membrane</location>
        <topology evidence="4">Multi-pass membrane protein</topology>
    </subcellularLocation>
</comment>
<dbReference type="EMBL" id="CCKQ01007979">
    <property type="protein sequence ID" value="CDW79415.1"/>
    <property type="molecule type" value="Genomic_DNA"/>
</dbReference>
<evidence type="ECO:0000256" key="4">
    <source>
        <dbReference type="RuleBase" id="RU367022"/>
    </source>
</evidence>
<proteinExistence type="inferred from homology"/>
<keyword evidence="4" id="KW-0813">Transport</keyword>
<evidence type="ECO:0000256" key="2">
    <source>
        <dbReference type="ARBA" id="ARBA00022989"/>
    </source>
</evidence>
<dbReference type="Proteomes" id="UP000039865">
    <property type="component" value="Unassembled WGS sequence"/>
</dbReference>
<evidence type="ECO:0000313" key="5">
    <source>
        <dbReference type="EMBL" id="CDW79415.1"/>
    </source>
</evidence>
<dbReference type="AlphaFoldDB" id="A0A078AAY3"/>
<keyword evidence="4" id="KW-0186">Copper</keyword>
<reference evidence="5 6" key="1">
    <citation type="submission" date="2014-06" db="EMBL/GenBank/DDBJ databases">
        <authorList>
            <person name="Swart Estienne"/>
        </authorList>
    </citation>
    <scope>NUCLEOTIDE SEQUENCE [LARGE SCALE GENOMIC DNA]</scope>
    <source>
        <strain evidence="5 6">130c</strain>
    </source>
</reference>
<keyword evidence="1 4" id="KW-0812">Transmembrane</keyword>
<dbReference type="InParanoid" id="A0A078AAY3"/>
<evidence type="ECO:0000256" key="3">
    <source>
        <dbReference type="ARBA" id="ARBA00023136"/>
    </source>
</evidence>
<dbReference type="Pfam" id="PF04145">
    <property type="entry name" value="Ctr"/>
    <property type="match status" value="1"/>
</dbReference>
<keyword evidence="4" id="KW-0406">Ion transport</keyword>
<organism evidence="5 6">
    <name type="scientific">Stylonychia lemnae</name>
    <name type="common">Ciliate</name>
    <dbReference type="NCBI Taxonomy" id="5949"/>
    <lineage>
        <taxon>Eukaryota</taxon>
        <taxon>Sar</taxon>
        <taxon>Alveolata</taxon>
        <taxon>Ciliophora</taxon>
        <taxon>Intramacronucleata</taxon>
        <taxon>Spirotrichea</taxon>
        <taxon>Stichotrichia</taxon>
        <taxon>Sporadotrichida</taxon>
        <taxon>Oxytrichidae</taxon>
        <taxon>Stylonychinae</taxon>
        <taxon>Stylonychia</taxon>
    </lineage>
</organism>
<accession>A0A078AAY3</accession>
<feature type="transmembrane region" description="Helical" evidence="4">
    <location>
        <begin position="99"/>
        <end position="118"/>
    </location>
</feature>
<keyword evidence="6" id="KW-1185">Reference proteome</keyword>
<evidence type="ECO:0000256" key="1">
    <source>
        <dbReference type="ARBA" id="ARBA00022692"/>
    </source>
</evidence>
<gene>
    <name evidence="5" type="primary">Contig18719.g19878</name>
    <name evidence="5" type="ORF">STYLEM_8403</name>
</gene>
<evidence type="ECO:0000313" key="6">
    <source>
        <dbReference type="Proteomes" id="UP000039865"/>
    </source>
</evidence>
<keyword evidence="2 4" id="KW-1133">Transmembrane helix</keyword>
<dbReference type="GO" id="GO:0005375">
    <property type="term" value="F:copper ion transmembrane transporter activity"/>
    <property type="evidence" value="ECO:0007669"/>
    <property type="project" value="UniProtKB-UniRule"/>
</dbReference>